<keyword evidence="2" id="KW-0040">ANK repeat</keyword>
<keyword evidence="1" id="KW-0677">Repeat</keyword>
<dbReference type="GO" id="GO:0007165">
    <property type="term" value="P:signal transduction"/>
    <property type="evidence" value="ECO:0007669"/>
    <property type="project" value="InterPro"/>
</dbReference>
<dbReference type="PANTHER" id="PTHR24123:SF74">
    <property type="entry name" value="ANKYRIN 3"/>
    <property type="match status" value="1"/>
</dbReference>
<keyword evidence="6" id="KW-1185">Reference proteome</keyword>
<evidence type="ECO:0000256" key="2">
    <source>
        <dbReference type="ARBA" id="ARBA00023043"/>
    </source>
</evidence>
<dbReference type="Gene3D" id="1.10.533.10">
    <property type="entry name" value="Death Domain, Fas"/>
    <property type="match status" value="1"/>
</dbReference>
<feature type="compositionally biased region" description="Basic and acidic residues" evidence="3">
    <location>
        <begin position="169"/>
        <end position="179"/>
    </location>
</feature>
<feature type="region of interest" description="Disordered" evidence="3">
    <location>
        <begin position="130"/>
        <end position="277"/>
    </location>
</feature>
<feature type="compositionally biased region" description="Acidic residues" evidence="3">
    <location>
        <begin position="242"/>
        <end position="252"/>
    </location>
</feature>
<evidence type="ECO:0000313" key="6">
    <source>
        <dbReference type="Proteomes" id="UP000472277"/>
    </source>
</evidence>
<dbReference type="PROSITE" id="PS50017">
    <property type="entry name" value="DEATH_DOMAIN"/>
    <property type="match status" value="1"/>
</dbReference>
<reference evidence="5" key="1">
    <citation type="submission" date="2025-08" db="UniProtKB">
        <authorList>
            <consortium name="Ensembl"/>
        </authorList>
    </citation>
    <scope>IDENTIFICATION</scope>
</reference>
<protein>
    <recommendedName>
        <fullName evidence="4">Death domain-containing protein</fullName>
    </recommendedName>
</protein>
<dbReference type="FunFam" id="1.10.533.10:FF:000002">
    <property type="entry name" value="Ankyrin-3 isoform 2"/>
    <property type="match status" value="1"/>
</dbReference>
<dbReference type="AlphaFoldDB" id="A0A674C2G3"/>
<dbReference type="InParanoid" id="A0A674C2G3"/>
<dbReference type="PANTHER" id="PTHR24123">
    <property type="entry name" value="ANKYRIN REPEAT-CONTAINING"/>
    <property type="match status" value="1"/>
</dbReference>
<dbReference type="SUPFAM" id="SSF47986">
    <property type="entry name" value="DEATH domain"/>
    <property type="match status" value="1"/>
</dbReference>
<proteinExistence type="predicted"/>
<dbReference type="SMART" id="SM00005">
    <property type="entry name" value="DEATH"/>
    <property type="match status" value="1"/>
</dbReference>
<dbReference type="InterPro" id="IPR011029">
    <property type="entry name" value="DEATH-like_dom_sf"/>
</dbReference>
<evidence type="ECO:0000313" key="5">
    <source>
        <dbReference type="Ensembl" id="ENSSTUP00000077518.1"/>
    </source>
</evidence>
<feature type="domain" description="Death" evidence="4">
    <location>
        <begin position="36"/>
        <end position="120"/>
    </location>
</feature>
<dbReference type="Proteomes" id="UP000472277">
    <property type="component" value="Unassembled WGS sequence"/>
</dbReference>
<dbReference type="InterPro" id="IPR000488">
    <property type="entry name" value="Death_dom"/>
</dbReference>
<evidence type="ECO:0000256" key="3">
    <source>
        <dbReference type="SAM" id="MobiDB-lite"/>
    </source>
</evidence>
<evidence type="ECO:0000259" key="4">
    <source>
        <dbReference type="PROSITE" id="PS50017"/>
    </source>
</evidence>
<organism evidence="5 6">
    <name type="scientific">Salmo trutta</name>
    <name type="common">Brown trout</name>
    <dbReference type="NCBI Taxonomy" id="8032"/>
    <lineage>
        <taxon>Eukaryota</taxon>
        <taxon>Metazoa</taxon>
        <taxon>Chordata</taxon>
        <taxon>Craniata</taxon>
        <taxon>Vertebrata</taxon>
        <taxon>Euteleostomi</taxon>
        <taxon>Actinopterygii</taxon>
        <taxon>Neopterygii</taxon>
        <taxon>Teleostei</taxon>
        <taxon>Protacanthopterygii</taxon>
        <taxon>Salmoniformes</taxon>
        <taxon>Salmonidae</taxon>
        <taxon>Salmoninae</taxon>
        <taxon>Salmo</taxon>
    </lineage>
</organism>
<dbReference type="InterPro" id="IPR051165">
    <property type="entry name" value="Multifunctional_ANK_Repeat"/>
</dbReference>
<sequence length="277" mass="30569">MFEMTRSGAIDMSKRDIVEERLQFFQIGPQSPCERTDLRMAIVADHLGLSWTELAREMDFSVDEINHIRVDNPNSLTAQSFMLLKKWVSRDGKNATTDSLTEVLTKINRMDIVTLLEGPIFDYGWHSETSSVNVEPPTPGRSLSAEGNDLQDTSPVNSLDSLTISPVRPAEKSNGDHADFLSQPGSLPEAQASSNGVKGHGQVEDEGRASASQGGQEEERGVQRSQHKVQGEEARNIPVESVTEEQFTDEDGNIVTRKSGEGSGSKVKKKQVEKDQW</sequence>
<dbReference type="Ensembl" id="ENSSTUT00000082559.1">
    <property type="protein sequence ID" value="ENSSTUP00000077518.1"/>
    <property type="gene ID" value="ENSSTUG00000034180.1"/>
</dbReference>
<name>A0A674C2G3_SALTR</name>
<dbReference type="Pfam" id="PF00531">
    <property type="entry name" value="Death"/>
    <property type="match status" value="1"/>
</dbReference>
<evidence type="ECO:0000256" key="1">
    <source>
        <dbReference type="ARBA" id="ARBA00022737"/>
    </source>
</evidence>
<reference evidence="5" key="2">
    <citation type="submission" date="2025-09" db="UniProtKB">
        <authorList>
            <consortium name="Ensembl"/>
        </authorList>
    </citation>
    <scope>IDENTIFICATION</scope>
</reference>
<dbReference type="GeneTree" id="ENSGT00940000154939"/>
<accession>A0A674C2G3</accession>
<feature type="compositionally biased region" description="Polar residues" evidence="3">
    <location>
        <begin position="150"/>
        <end position="164"/>
    </location>
</feature>